<gene>
    <name evidence="2" type="ORF">RFI_15446</name>
</gene>
<comment type="caution">
    <text evidence="2">The sequence shown here is derived from an EMBL/GenBank/DDBJ whole genome shotgun (WGS) entry which is preliminary data.</text>
</comment>
<dbReference type="AlphaFoldDB" id="X6N8Y2"/>
<evidence type="ECO:0000313" key="3">
    <source>
        <dbReference type="Proteomes" id="UP000023152"/>
    </source>
</evidence>
<reference evidence="2 3" key="1">
    <citation type="journal article" date="2013" name="Curr. Biol.">
        <title>The Genome of the Foraminiferan Reticulomyxa filosa.</title>
        <authorList>
            <person name="Glockner G."/>
            <person name="Hulsmann N."/>
            <person name="Schleicher M."/>
            <person name="Noegel A.A."/>
            <person name="Eichinger L."/>
            <person name="Gallinger C."/>
            <person name="Pawlowski J."/>
            <person name="Sierra R."/>
            <person name="Euteneuer U."/>
            <person name="Pillet L."/>
            <person name="Moustafa A."/>
            <person name="Platzer M."/>
            <person name="Groth M."/>
            <person name="Szafranski K."/>
            <person name="Schliwa M."/>
        </authorList>
    </citation>
    <scope>NUCLEOTIDE SEQUENCE [LARGE SCALE GENOMIC DNA]</scope>
</reference>
<name>X6N8Y2_RETFI</name>
<keyword evidence="1" id="KW-1133">Transmembrane helix</keyword>
<evidence type="ECO:0000256" key="1">
    <source>
        <dbReference type="SAM" id="Phobius"/>
    </source>
</evidence>
<keyword evidence="1" id="KW-0812">Transmembrane</keyword>
<dbReference type="EMBL" id="ASPP01011326">
    <property type="protein sequence ID" value="ETO21757.1"/>
    <property type="molecule type" value="Genomic_DNA"/>
</dbReference>
<feature type="non-terminal residue" evidence="2">
    <location>
        <position position="176"/>
    </location>
</feature>
<evidence type="ECO:0000313" key="2">
    <source>
        <dbReference type="EMBL" id="ETO21757.1"/>
    </source>
</evidence>
<protein>
    <submittedName>
        <fullName evidence="2">Uncharacterized protein</fullName>
    </submittedName>
</protein>
<sequence>MSNSWQILNIAHITRKEKREDPENEKEKLRSQVLLRKYVLWCGVGNVFLCLMAIYMYMSSTHLFRESGIRLSENTTATLDPSREVIAVVMSAKWNEVRRKNSLDICEYFDRNGVKCVVMDGYDGRNISKKEKQYLIDQGYIHKKFNEKHIDTKIATAISKILAMKTVIALAQEKPP</sequence>
<keyword evidence="3" id="KW-1185">Reference proteome</keyword>
<dbReference type="Proteomes" id="UP000023152">
    <property type="component" value="Unassembled WGS sequence"/>
</dbReference>
<accession>X6N8Y2</accession>
<keyword evidence="1" id="KW-0472">Membrane</keyword>
<proteinExistence type="predicted"/>
<organism evidence="2 3">
    <name type="scientific">Reticulomyxa filosa</name>
    <dbReference type="NCBI Taxonomy" id="46433"/>
    <lineage>
        <taxon>Eukaryota</taxon>
        <taxon>Sar</taxon>
        <taxon>Rhizaria</taxon>
        <taxon>Retaria</taxon>
        <taxon>Foraminifera</taxon>
        <taxon>Monothalamids</taxon>
        <taxon>Reticulomyxidae</taxon>
        <taxon>Reticulomyxa</taxon>
    </lineage>
</organism>
<feature type="transmembrane region" description="Helical" evidence="1">
    <location>
        <begin position="38"/>
        <end position="58"/>
    </location>
</feature>